<feature type="region of interest" description="Disordered" evidence="1">
    <location>
        <begin position="81"/>
        <end position="138"/>
    </location>
</feature>
<feature type="compositionally biased region" description="Basic and acidic residues" evidence="1">
    <location>
        <begin position="95"/>
        <end position="121"/>
    </location>
</feature>
<comment type="caution">
    <text evidence="2">The sequence shown here is derived from an EMBL/GenBank/DDBJ whole genome shotgun (WGS) entry which is preliminary data.</text>
</comment>
<evidence type="ECO:0000313" key="2">
    <source>
        <dbReference type="EMBL" id="KAJ8871040.1"/>
    </source>
</evidence>
<gene>
    <name evidence="2" type="ORF">PR048_027344</name>
</gene>
<dbReference type="EMBL" id="JARBHB010000012">
    <property type="protein sequence ID" value="KAJ8871040.1"/>
    <property type="molecule type" value="Genomic_DNA"/>
</dbReference>
<dbReference type="Proteomes" id="UP001159363">
    <property type="component" value="Chromosome 11"/>
</dbReference>
<reference evidence="2 3" key="1">
    <citation type="submission" date="2023-02" db="EMBL/GenBank/DDBJ databases">
        <title>LHISI_Scaffold_Assembly.</title>
        <authorList>
            <person name="Stuart O.P."/>
            <person name="Cleave R."/>
            <person name="Magrath M.J.L."/>
            <person name="Mikheyev A.S."/>
        </authorList>
    </citation>
    <scope>NUCLEOTIDE SEQUENCE [LARGE SCALE GENOMIC DNA]</scope>
    <source>
        <strain evidence="2">Daus_M_001</strain>
        <tissue evidence="2">Leg muscle</tissue>
    </source>
</reference>
<proteinExistence type="predicted"/>
<protein>
    <submittedName>
        <fullName evidence="2">Uncharacterized protein</fullName>
    </submittedName>
</protein>
<name>A0ABQ9GF72_9NEOP</name>
<evidence type="ECO:0000313" key="3">
    <source>
        <dbReference type="Proteomes" id="UP001159363"/>
    </source>
</evidence>
<feature type="region of interest" description="Disordered" evidence="1">
    <location>
        <begin position="56"/>
        <end position="75"/>
    </location>
</feature>
<accession>A0ABQ9GF72</accession>
<keyword evidence="3" id="KW-1185">Reference proteome</keyword>
<sequence length="865" mass="96712">MYFLGVNYCNQNPSSPLEILRKLNTREACVRCFTSASQCSLMAGCDLEVRVGRRRNARGGRNGRSPRKPADQFHRPARFPHAIRPGIEPGSPWWEARRLPDQPPRPRDLDCLPDVGEKRESGCLSSQSESTSEREAVLSPGCVKDPAEVLFPKEIPALHANKAERMRGNCIKCDNATDSCALNVAEQFRPCGWQCRAANQQAGGQPAVELSCTAGVERVTVGSGRNAYFRVVSLLELPSAVGIIKFGEDPDSCSVQNVSTLLFLFSLCQTCGWFRAVMLATGTLPVLMEGRAGIERQRKYLTTNVGSRLPPSRELWQLRQINSEARTAHAFTTLLGSPEVREALFCRPDKGRMNDASSNTARVFERVFLCQNHVAPTRRTRRPAANEIQDHNAVLTTQTQGGALCNSSAATTVKAIRAELGIIPVKETLRAHCMVKAQGRSVCPYDALDRSPIASRETRRMSHRTNLRNAPQLNSAYTVSHAGELTERAREPNSGAAAGQELEHPIVGPQLVRARTAARRAGSDCQVLMSFHGDILEPRWRMCGGGDKTANSTVEVVLHIFNWIEIGIDNRHVRVDVIAEDGFVTKSIKGAFHTDDGEATRRQSVIVYAPVLAWVQSPTVYSEAPFTEGFAELFCSTVTCRLAFTHHRSRRSPRHQWCVELRSFHDGQPQWYNSSTHDKTFTTEAREQQRPLRVGRIQQCDPPMFLVLFPGLSSRAALCAERHHVSATRASEISHAEPRKLDTARVYRHAQKMRSIIPRRPVFRFGIGGPLNPDPTCAAGEAVFCRAKRLFDERGKDFLVTSRRQRSNESGASCTGECRKRDLPWPVVRNHPSNRMEWFRESWKTLNQIDIGQVKLKYTKIIHWT</sequence>
<evidence type="ECO:0000256" key="1">
    <source>
        <dbReference type="SAM" id="MobiDB-lite"/>
    </source>
</evidence>
<organism evidence="2 3">
    <name type="scientific">Dryococelus australis</name>
    <dbReference type="NCBI Taxonomy" id="614101"/>
    <lineage>
        <taxon>Eukaryota</taxon>
        <taxon>Metazoa</taxon>
        <taxon>Ecdysozoa</taxon>
        <taxon>Arthropoda</taxon>
        <taxon>Hexapoda</taxon>
        <taxon>Insecta</taxon>
        <taxon>Pterygota</taxon>
        <taxon>Neoptera</taxon>
        <taxon>Polyneoptera</taxon>
        <taxon>Phasmatodea</taxon>
        <taxon>Verophasmatodea</taxon>
        <taxon>Anareolatae</taxon>
        <taxon>Phasmatidae</taxon>
        <taxon>Eurycanthinae</taxon>
        <taxon>Dryococelus</taxon>
    </lineage>
</organism>